<dbReference type="InterPro" id="IPR050625">
    <property type="entry name" value="ParA/MinD_ATPase"/>
</dbReference>
<evidence type="ECO:0000313" key="2">
    <source>
        <dbReference type="EMBL" id="OFJ53842.1"/>
    </source>
</evidence>
<dbReference type="GO" id="GO:0005524">
    <property type="term" value="F:ATP binding"/>
    <property type="evidence" value="ECO:0007669"/>
    <property type="project" value="TreeGrafter"/>
</dbReference>
<dbReference type="GO" id="GO:0005829">
    <property type="term" value="C:cytosol"/>
    <property type="evidence" value="ECO:0007669"/>
    <property type="project" value="TreeGrafter"/>
</dbReference>
<protein>
    <submittedName>
        <fullName evidence="2">AAA family ATPase</fullName>
    </submittedName>
</protein>
<dbReference type="AlphaFoldDB" id="A0A1E8Q5E9"/>
<dbReference type="GO" id="GO:0016887">
    <property type="term" value="F:ATP hydrolysis activity"/>
    <property type="evidence" value="ECO:0007669"/>
    <property type="project" value="TreeGrafter"/>
</dbReference>
<feature type="domain" description="Rv3660c-like CheY-like N-terminal" evidence="1">
    <location>
        <begin position="9"/>
        <end position="115"/>
    </location>
</feature>
<sequence length="352" mass="35660">MSTGVLILVGDDGLRGDVDRVAAAVGARVVHADEPSSHKVWTSAAAVVLDDDALARCLPLGLPRRGGVHLVTAADPSPAQWQRAMSLGVERIVRLPDEEADLVAALSDAGESPSARGRGAVVAVLGGRGGAGASVFAAALAMGAGEALLVDLDPWGGGLDLIMGGEAESGLRWPDLTLGGGRLGYRALRDALPRCGDVGVLSAGRVAREIDGRAASAVLDAGSRGGATVVCDLARRPSEAIEVVLDAADLVVVIACADLRACASTAAVAGWAAERNANVGLVVRGPSPGGLRGTDVAEIGGLPLLATMRPQPRLAYALEHGGLAVRPRSPLAMAAQRVLGVLRGHPQHERVA</sequence>
<evidence type="ECO:0000259" key="1">
    <source>
        <dbReference type="Pfam" id="PF26563"/>
    </source>
</evidence>
<proteinExistence type="predicted"/>
<dbReference type="RefSeq" id="WP_070353074.1">
    <property type="nucleotide sequence ID" value="NZ_CP043474.1"/>
</dbReference>
<name>A0A1E8Q5E9_9MYCO</name>
<accession>A0A1E8Q5E9</accession>
<organism evidence="2 3">
    <name type="scientific">Mycolicibacterium grossiae</name>
    <dbReference type="NCBI Taxonomy" id="1552759"/>
    <lineage>
        <taxon>Bacteria</taxon>
        <taxon>Bacillati</taxon>
        <taxon>Actinomycetota</taxon>
        <taxon>Actinomycetes</taxon>
        <taxon>Mycobacteriales</taxon>
        <taxon>Mycobacteriaceae</taxon>
        <taxon>Mycolicibacterium</taxon>
    </lineage>
</organism>
<dbReference type="EMBL" id="MCHX01000020">
    <property type="protein sequence ID" value="OFJ53842.1"/>
    <property type="molecule type" value="Genomic_DNA"/>
</dbReference>
<dbReference type="NCBIfam" id="TIGR03815">
    <property type="entry name" value="CpaE_hom_Actino"/>
    <property type="match status" value="1"/>
</dbReference>
<dbReference type="GO" id="GO:0051782">
    <property type="term" value="P:negative regulation of cell division"/>
    <property type="evidence" value="ECO:0007669"/>
    <property type="project" value="TreeGrafter"/>
</dbReference>
<comment type="caution">
    <text evidence="2">The sequence shown here is derived from an EMBL/GenBank/DDBJ whole genome shotgun (WGS) entry which is preliminary data.</text>
</comment>
<dbReference type="PANTHER" id="PTHR43384">
    <property type="entry name" value="SEPTUM SITE-DETERMINING PROTEIN MIND HOMOLOG, CHLOROPLASTIC-RELATED"/>
    <property type="match status" value="1"/>
</dbReference>
<dbReference type="Proteomes" id="UP000178953">
    <property type="component" value="Unassembled WGS sequence"/>
</dbReference>
<reference evidence="2 3" key="1">
    <citation type="submission" date="2016-09" db="EMBL/GenBank/DDBJ databases">
        <title>genome sequence of Mycobacterium sp. 739 SCH.</title>
        <authorList>
            <person name="Greninger A.L."/>
            <person name="Qin X."/>
            <person name="Jerome K."/>
            <person name="Vora S."/>
            <person name="Quinn K."/>
        </authorList>
    </citation>
    <scope>NUCLEOTIDE SEQUENCE [LARGE SCALE GENOMIC DNA]</scope>
    <source>
        <strain evidence="2 3">SCH</strain>
    </source>
</reference>
<keyword evidence="3" id="KW-1185">Reference proteome</keyword>
<evidence type="ECO:0000313" key="3">
    <source>
        <dbReference type="Proteomes" id="UP000178953"/>
    </source>
</evidence>
<dbReference type="GO" id="GO:0009898">
    <property type="term" value="C:cytoplasmic side of plasma membrane"/>
    <property type="evidence" value="ECO:0007669"/>
    <property type="project" value="TreeGrafter"/>
</dbReference>
<gene>
    <name evidence="2" type="ORF">BEL07_10575</name>
</gene>
<dbReference type="PANTHER" id="PTHR43384:SF11">
    <property type="entry name" value="SEPTUM SITE DETERMINING PROTEIN"/>
    <property type="match status" value="1"/>
</dbReference>
<dbReference type="InterPro" id="IPR027417">
    <property type="entry name" value="P-loop_NTPase"/>
</dbReference>
<dbReference type="Pfam" id="PF26563">
    <property type="entry name" value="Rv3660c_N"/>
    <property type="match status" value="1"/>
</dbReference>
<dbReference type="OrthoDB" id="3252838at2"/>
<dbReference type="InterPro" id="IPR022521">
    <property type="entry name" value="Rv3660c"/>
</dbReference>
<dbReference type="Gene3D" id="3.40.50.300">
    <property type="entry name" value="P-loop containing nucleotide triphosphate hydrolases"/>
    <property type="match status" value="1"/>
</dbReference>
<dbReference type="SUPFAM" id="SSF52540">
    <property type="entry name" value="P-loop containing nucleoside triphosphate hydrolases"/>
    <property type="match status" value="1"/>
</dbReference>
<dbReference type="InterPro" id="IPR059050">
    <property type="entry name" value="Rv3660c_N"/>
</dbReference>